<dbReference type="GO" id="GO:0003700">
    <property type="term" value="F:DNA-binding transcription factor activity"/>
    <property type="evidence" value="ECO:0007669"/>
    <property type="project" value="InterPro"/>
</dbReference>
<dbReference type="OrthoDB" id="196624at2"/>
<evidence type="ECO:0000256" key="2">
    <source>
        <dbReference type="ARBA" id="ARBA00023015"/>
    </source>
</evidence>
<dbReference type="SUPFAM" id="SSF46785">
    <property type="entry name" value="Winged helix' DNA-binding domain"/>
    <property type="match status" value="1"/>
</dbReference>
<dbReference type="RefSeq" id="WP_148578584.1">
    <property type="nucleotide sequence ID" value="NZ_SDKK01000006.1"/>
</dbReference>
<proteinExistence type="inferred from homology"/>
<dbReference type="PROSITE" id="PS50931">
    <property type="entry name" value="HTH_LYSR"/>
    <property type="match status" value="1"/>
</dbReference>
<dbReference type="InterPro" id="IPR036388">
    <property type="entry name" value="WH-like_DNA-bd_sf"/>
</dbReference>
<dbReference type="PANTHER" id="PTHR30126:SF88">
    <property type="entry name" value="TRANSCRIPTIONAL REGULATOR-RELATED"/>
    <property type="match status" value="1"/>
</dbReference>
<keyword evidence="2" id="KW-0805">Transcription regulation</keyword>
<evidence type="ECO:0000313" key="6">
    <source>
        <dbReference type="EMBL" id="TYC60026.1"/>
    </source>
</evidence>
<name>A0A6C2D1Y9_9RHOO</name>
<dbReference type="PANTHER" id="PTHR30126">
    <property type="entry name" value="HTH-TYPE TRANSCRIPTIONAL REGULATOR"/>
    <property type="match status" value="1"/>
</dbReference>
<evidence type="ECO:0000313" key="7">
    <source>
        <dbReference type="Proteomes" id="UP000389128"/>
    </source>
</evidence>
<dbReference type="Gene3D" id="1.10.10.10">
    <property type="entry name" value="Winged helix-like DNA-binding domain superfamily/Winged helix DNA-binding domain"/>
    <property type="match status" value="1"/>
</dbReference>
<dbReference type="InterPro" id="IPR005119">
    <property type="entry name" value="LysR_subst-bd"/>
</dbReference>
<evidence type="ECO:0000256" key="4">
    <source>
        <dbReference type="ARBA" id="ARBA00023163"/>
    </source>
</evidence>
<evidence type="ECO:0000256" key="3">
    <source>
        <dbReference type="ARBA" id="ARBA00023125"/>
    </source>
</evidence>
<dbReference type="SUPFAM" id="SSF53850">
    <property type="entry name" value="Periplasmic binding protein-like II"/>
    <property type="match status" value="1"/>
</dbReference>
<sequence length="309" mass="33099">MIPAPHIALDQWRALIAVVEAGGYAQAAEVLHKSQSAVTYAVQKIESLLGVKAFEIQGRKAVLTPTGQMLYRRALALVGEAGDLEQAARKLSAGWEAEIGLAVEILFPPGLLIDCLARFGAEAPRTRLEVIESVMGGTGEALLSGHADIAVTPHVPPGFLGRPLMRMRLVAVAHPDHPLHQLGRTLSEKDLRAHRHLMVRETGSRRTSRSYTVEVEQRWTFSSLATSIAAACAGHGFAWYPEVLIGAELAAGKLRVLPLGGAEERFVEMNLVLADPDCAGPGVLRLADILTRAVADAPLWVGVQSDITG</sequence>
<feature type="domain" description="HTH lysR-type" evidence="5">
    <location>
        <begin position="7"/>
        <end position="64"/>
    </location>
</feature>
<dbReference type="GO" id="GO:0000976">
    <property type="term" value="F:transcription cis-regulatory region binding"/>
    <property type="evidence" value="ECO:0007669"/>
    <property type="project" value="TreeGrafter"/>
</dbReference>
<evidence type="ECO:0000256" key="1">
    <source>
        <dbReference type="ARBA" id="ARBA00009437"/>
    </source>
</evidence>
<comment type="caution">
    <text evidence="6">The sequence shown here is derived from an EMBL/GenBank/DDBJ whole genome shotgun (WGS) entry which is preliminary data.</text>
</comment>
<reference evidence="6 7" key="1">
    <citation type="submission" date="2019-01" db="EMBL/GenBank/DDBJ databases">
        <title>Zoogloea oleivorans genome sequencing and assembly.</title>
        <authorList>
            <person name="Tancsics A."/>
            <person name="Farkas M."/>
            <person name="Kriszt B."/>
            <person name="Maroti G."/>
            <person name="Horvath B."/>
        </authorList>
    </citation>
    <scope>NUCLEOTIDE SEQUENCE [LARGE SCALE GENOMIC DNA]</scope>
    <source>
        <strain evidence="6 7">Buc</strain>
    </source>
</reference>
<dbReference type="InterPro" id="IPR000847">
    <property type="entry name" value="LysR_HTH_N"/>
</dbReference>
<keyword evidence="7" id="KW-1185">Reference proteome</keyword>
<dbReference type="Proteomes" id="UP000389128">
    <property type="component" value="Unassembled WGS sequence"/>
</dbReference>
<dbReference type="Pfam" id="PF03466">
    <property type="entry name" value="LysR_substrate"/>
    <property type="match status" value="1"/>
</dbReference>
<gene>
    <name evidence="6" type="ORF">ETQ85_08400</name>
</gene>
<dbReference type="EMBL" id="SDKK01000006">
    <property type="protein sequence ID" value="TYC60026.1"/>
    <property type="molecule type" value="Genomic_DNA"/>
</dbReference>
<keyword evidence="3" id="KW-0238">DNA-binding</keyword>
<dbReference type="Gene3D" id="3.40.190.290">
    <property type="match status" value="1"/>
</dbReference>
<accession>A0A6C2D1Y9</accession>
<dbReference type="AlphaFoldDB" id="A0A6C2D1Y9"/>
<dbReference type="Pfam" id="PF00126">
    <property type="entry name" value="HTH_1"/>
    <property type="match status" value="1"/>
</dbReference>
<organism evidence="6 7">
    <name type="scientific">Zoogloea oleivorans</name>
    <dbReference type="NCBI Taxonomy" id="1552750"/>
    <lineage>
        <taxon>Bacteria</taxon>
        <taxon>Pseudomonadati</taxon>
        <taxon>Pseudomonadota</taxon>
        <taxon>Betaproteobacteria</taxon>
        <taxon>Rhodocyclales</taxon>
        <taxon>Zoogloeaceae</taxon>
        <taxon>Zoogloea</taxon>
    </lineage>
</organism>
<keyword evidence="4" id="KW-0804">Transcription</keyword>
<comment type="similarity">
    <text evidence="1">Belongs to the LysR transcriptional regulatory family.</text>
</comment>
<protein>
    <submittedName>
        <fullName evidence="6">LysR family transcriptional regulator</fullName>
    </submittedName>
</protein>
<dbReference type="InterPro" id="IPR036390">
    <property type="entry name" value="WH_DNA-bd_sf"/>
</dbReference>
<evidence type="ECO:0000259" key="5">
    <source>
        <dbReference type="PROSITE" id="PS50931"/>
    </source>
</evidence>